<name>A0ABX8SLH5_9ACTN</name>
<dbReference type="Proteomes" id="UP000824504">
    <property type="component" value="Chromosome"/>
</dbReference>
<protein>
    <submittedName>
        <fullName evidence="1">Winged helix DNA-binding domain-containing protein</fullName>
    </submittedName>
</protein>
<dbReference type="EMBL" id="CP079216">
    <property type="protein sequence ID" value="QXT62054.1"/>
    <property type="molecule type" value="Genomic_DNA"/>
</dbReference>
<dbReference type="RefSeq" id="WP_219080584.1">
    <property type="nucleotide sequence ID" value="NZ_CP079216.1"/>
</dbReference>
<dbReference type="Pfam" id="PF06224">
    <property type="entry name" value="AlkZ-like"/>
    <property type="match status" value="1"/>
</dbReference>
<keyword evidence="2" id="KW-1185">Reference proteome</keyword>
<accession>A0ABX8SLH5</accession>
<dbReference type="PANTHER" id="PTHR30528">
    <property type="entry name" value="CYTOPLASMIC PROTEIN"/>
    <property type="match status" value="1"/>
</dbReference>
<dbReference type="InterPro" id="IPR009351">
    <property type="entry name" value="AlkZ-like"/>
</dbReference>
<sequence length="400" mass="44642">MPRRISASQARRIAIHAQRLDAPHPSRPGPATLSRAIGHLSVLQLDSVNVFERSHYLPLFSRLGAYDRRTLDRLLHHDHGRSLGAFTEYTAHEAAVLPVADWPLWAWRRDAPVRDGYRKWATEHAALIDEVQAEFRQRGALKVSELEHEDNVRLGGGWWNHNTVRIAAEWLFRHGELITVGRDRFERVLALADEVLPAAARAALPRDEALTELVRRAALGYGVATLDDLADHPRVKGPSVRAAVDALEASGELEPVEVEGWGRPAWLAAGTRIPRSVTAATVLSPFDPLVWYRPRAERLFGFHYRISIYTPAPQREHGYYVLPVLVDDDLVGRVDLKSDRKAGVLLVQHAHVEPASHGRRLELARRLAPVLASAAGWQGLTDVQVVGPGTWADDLRVALR</sequence>
<proteinExistence type="predicted"/>
<evidence type="ECO:0000313" key="2">
    <source>
        <dbReference type="Proteomes" id="UP000824504"/>
    </source>
</evidence>
<dbReference type="GO" id="GO:0003677">
    <property type="term" value="F:DNA binding"/>
    <property type="evidence" value="ECO:0007669"/>
    <property type="project" value="UniProtKB-KW"/>
</dbReference>
<gene>
    <name evidence="1" type="ORF">KDB89_09720</name>
</gene>
<keyword evidence="1" id="KW-0238">DNA-binding</keyword>
<organism evidence="1 2">
    <name type="scientific">Tessaracoccus palaemonis</name>
    <dbReference type="NCBI Taxonomy" id="2829499"/>
    <lineage>
        <taxon>Bacteria</taxon>
        <taxon>Bacillati</taxon>
        <taxon>Actinomycetota</taxon>
        <taxon>Actinomycetes</taxon>
        <taxon>Propionibacteriales</taxon>
        <taxon>Propionibacteriaceae</taxon>
        <taxon>Tessaracoccus</taxon>
    </lineage>
</organism>
<evidence type="ECO:0000313" key="1">
    <source>
        <dbReference type="EMBL" id="QXT62054.1"/>
    </source>
</evidence>
<reference evidence="1 2" key="1">
    <citation type="submission" date="2021-07" db="EMBL/GenBank/DDBJ databases">
        <title>complete genome sequencing of Tessaracoccus sp.J1M15.</title>
        <authorList>
            <person name="Bae J.-W."/>
            <person name="Kim D.-y."/>
        </authorList>
    </citation>
    <scope>NUCLEOTIDE SEQUENCE [LARGE SCALE GENOMIC DNA]</scope>
    <source>
        <strain evidence="1 2">J1M15</strain>
    </source>
</reference>
<dbReference type="PANTHER" id="PTHR30528:SF0">
    <property type="entry name" value="CYTOPLASMIC PROTEIN"/>
    <property type="match status" value="1"/>
</dbReference>